<dbReference type="EMBL" id="LUKJ01000003">
    <property type="protein sequence ID" value="KZN16728.1"/>
    <property type="molecule type" value="Genomic_DNA"/>
</dbReference>
<organism evidence="1 2">
    <name type="scientific">Pseudomonas fluorescens</name>
    <dbReference type="NCBI Taxonomy" id="294"/>
    <lineage>
        <taxon>Bacteria</taxon>
        <taxon>Pseudomonadati</taxon>
        <taxon>Pseudomonadota</taxon>
        <taxon>Gammaproteobacteria</taxon>
        <taxon>Pseudomonadales</taxon>
        <taxon>Pseudomonadaceae</taxon>
        <taxon>Pseudomonas</taxon>
    </lineage>
</organism>
<proteinExistence type="predicted"/>
<evidence type="ECO:0000313" key="2">
    <source>
        <dbReference type="Proteomes" id="UP000076489"/>
    </source>
</evidence>
<dbReference type="RefSeq" id="WP_063341697.1">
    <property type="nucleotide sequence ID" value="NZ_LUKJ01000003.1"/>
</dbReference>
<accession>A0A166N4P2</accession>
<gene>
    <name evidence="1" type="ORF">A1D17_11395</name>
</gene>
<dbReference type="Proteomes" id="UP000076489">
    <property type="component" value="Unassembled WGS sequence"/>
</dbReference>
<protein>
    <submittedName>
        <fullName evidence="1">Uncharacterized protein</fullName>
    </submittedName>
</protein>
<reference evidence="2" key="1">
    <citation type="submission" date="2016-03" db="EMBL/GenBank/DDBJ databases">
        <authorList>
            <person name="Ray J."/>
            <person name="Price M."/>
            <person name="Deutschbauer A."/>
        </authorList>
    </citation>
    <scope>NUCLEOTIDE SEQUENCE [LARGE SCALE GENOMIC DNA]</scope>
    <source>
        <strain evidence="2">FW300-N1B4</strain>
    </source>
</reference>
<name>A0A166N4P2_PSEFL</name>
<dbReference type="AlphaFoldDB" id="A0A166N4P2"/>
<evidence type="ECO:0000313" key="1">
    <source>
        <dbReference type="EMBL" id="KZN16728.1"/>
    </source>
</evidence>
<reference evidence="1 2" key="2">
    <citation type="journal article" date="2018" name="Nature">
        <title>Mutant phenotypes for thousands of bacterial genes of unknown function.</title>
        <authorList>
            <person name="Price M.N."/>
            <person name="Wetmore K.M."/>
            <person name="Waters R.J."/>
            <person name="Callaghan M."/>
            <person name="Ray J."/>
            <person name="Liu H."/>
            <person name="Kuehl J.V."/>
            <person name="Melnyk R.A."/>
            <person name="Lamson J.S."/>
            <person name="Suh Y."/>
            <person name="Carlson H.K."/>
            <person name="Esquivel Z."/>
            <person name="Sadeeshkumar H."/>
            <person name="Chakraborty R."/>
            <person name="Zane G.M."/>
            <person name="Rubin B.E."/>
            <person name="Wall J.D."/>
            <person name="Visel A."/>
            <person name="Bristow J."/>
            <person name="Blow M.J."/>
            <person name="Arkin A.P."/>
            <person name="Deutschbauer A.M."/>
        </authorList>
    </citation>
    <scope>NUCLEOTIDE SEQUENCE [LARGE SCALE GENOMIC DNA]</scope>
    <source>
        <strain evidence="1 2">FW300-N1B4</strain>
    </source>
</reference>
<sequence>MDINSNTDNIRSNAIAVNNMLFTGIGGQTAADNNFVKSCVLLAQIKADELYNSSTQPAEWFDHFAGILWSFGWNLEEQPVVLIQREFSGSVQEAWRKLAAPLLARSQLAQVEAGLAALENDAAILKKFTALSGKTFNSHILPISYNASGELVVVLSHIRFIKMVLNTTYLFWQIHQPMSQLDIRARKLVIKRRTMDAHRASVEQALRELPFKLEEYEL</sequence>
<dbReference type="OrthoDB" id="6869548at2"/>
<comment type="caution">
    <text evidence="1">The sequence shown here is derived from an EMBL/GenBank/DDBJ whole genome shotgun (WGS) entry which is preliminary data.</text>
</comment>